<dbReference type="InterPro" id="IPR036866">
    <property type="entry name" value="RibonucZ/Hydroxyglut_hydro"/>
</dbReference>
<dbReference type="InterPro" id="IPR050855">
    <property type="entry name" value="NDM-1-like"/>
</dbReference>
<evidence type="ECO:0000256" key="3">
    <source>
        <dbReference type="ARBA" id="ARBA00048505"/>
    </source>
</evidence>
<proteinExistence type="predicted"/>
<reference evidence="5 6" key="1">
    <citation type="submission" date="2023-07" db="EMBL/GenBank/DDBJ databases">
        <title>Genomic Encyclopedia of Type Strains, Phase IV (KMG-IV): sequencing the most valuable type-strain genomes for metagenomic binning, comparative biology and taxonomic classification.</title>
        <authorList>
            <person name="Goeker M."/>
        </authorList>
    </citation>
    <scope>NUCLEOTIDE SEQUENCE [LARGE SCALE GENOMIC DNA]</scope>
    <source>
        <strain evidence="5 6">DSM 22170</strain>
    </source>
</reference>
<evidence type="ECO:0000313" key="6">
    <source>
        <dbReference type="Proteomes" id="UP001185028"/>
    </source>
</evidence>
<protein>
    <submittedName>
        <fullName evidence="5">Glyoxylase-like metal-dependent hydrolase (Beta-lactamase superfamily II)</fullName>
    </submittedName>
</protein>
<dbReference type="RefSeq" id="WP_229685674.1">
    <property type="nucleotide sequence ID" value="NZ_BMMB01000003.1"/>
</dbReference>
<name>A0ABU1IT26_9BACL</name>
<dbReference type="Proteomes" id="UP001185028">
    <property type="component" value="Unassembled WGS sequence"/>
</dbReference>
<dbReference type="EMBL" id="JAVDQH010000001">
    <property type="protein sequence ID" value="MDR6242403.1"/>
    <property type="molecule type" value="Genomic_DNA"/>
</dbReference>
<comment type="catalytic activity">
    <reaction evidence="1">
        <text>3',5'-cyclic CMP + H2O = CMP + H(+)</text>
        <dbReference type="Rhea" id="RHEA:72675"/>
        <dbReference type="ChEBI" id="CHEBI:15377"/>
        <dbReference type="ChEBI" id="CHEBI:15378"/>
        <dbReference type="ChEBI" id="CHEBI:58003"/>
        <dbReference type="ChEBI" id="CHEBI:60377"/>
    </reaction>
    <physiologicalReaction direction="left-to-right" evidence="1">
        <dbReference type="Rhea" id="RHEA:72676"/>
    </physiologicalReaction>
</comment>
<sequence length="296" mass="34274">MMQIMQQLSSHIHYLTPYQETDRPILAAITGTRSTLLVDAGNSSAHIQFFIDQLVKLDISPRWVVLTHWHWDHVFGMNQANTTIIAQTLTTEYIRRMQKWTWNDESLDQRVAEGTEIEFCSSAIKKELGDERDIILPTPDITFERKLELDLGRVHCVIEHVGGDHSDDSTVVYVEEDKVLFVGDALYPNIHVEPHEYTAEATLQLVDMLRQYDAETVVLSHHADIWDGARYQQELNLLEQIARLVQEPDLEEQAIAKQLAQHYGRELDDYERETITLFINGRRRQQNREPVTESGI</sequence>
<feature type="domain" description="Metallo-beta-lactamase" evidence="4">
    <location>
        <begin position="22"/>
        <end position="221"/>
    </location>
</feature>
<organism evidence="5 6">
    <name type="scientific">Paenibacillus hunanensis</name>
    <dbReference type="NCBI Taxonomy" id="539262"/>
    <lineage>
        <taxon>Bacteria</taxon>
        <taxon>Bacillati</taxon>
        <taxon>Bacillota</taxon>
        <taxon>Bacilli</taxon>
        <taxon>Bacillales</taxon>
        <taxon>Paenibacillaceae</taxon>
        <taxon>Paenibacillus</taxon>
    </lineage>
</organism>
<accession>A0ABU1IT26</accession>
<dbReference type="PANTHER" id="PTHR42951:SF4">
    <property type="entry name" value="ACYL-COENZYME A THIOESTERASE MBLAC2"/>
    <property type="match status" value="1"/>
</dbReference>
<evidence type="ECO:0000256" key="1">
    <source>
        <dbReference type="ARBA" id="ARBA00034221"/>
    </source>
</evidence>
<dbReference type="Gene3D" id="3.60.15.10">
    <property type="entry name" value="Ribonuclease Z/Hydroxyacylglutathione hydrolase-like"/>
    <property type="match status" value="1"/>
</dbReference>
<gene>
    <name evidence="5" type="ORF">JOC58_000287</name>
</gene>
<evidence type="ECO:0000259" key="4">
    <source>
        <dbReference type="SMART" id="SM00849"/>
    </source>
</evidence>
<evidence type="ECO:0000313" key="5">
    <source>
        <dbReference type="EMBL" id="MDR6242403.1"/>
    </source>
</evidence>
<comment type="catalytic activity">
    <reaction evidence="3">
        <text>3',5'-cyclic UMP + H2O = UMP + H(+)</text>
        <dbReference type="Rhea" id="RHEA:70575"/>
        <dbReference type="ChEBI" id="CHEBI:15377"/>
        <dbReference type="ChEBI" id="CHEBI:15378"/>
        <dbReference type="ChEBI" id="CHEBI:57865"/>
        <dbReference type="ChEBI" id="CHEBI:184387"/>
    </reaction>
    <physiologicalReaction direction="left-to-right" evidence="3">
        <dbReference type="Rhea" id="RHEA:70576"/>
    </physiologicalReaction>
</comment>
<dbReference type="Pfam" id="PF00753">
    <property type="entry name" value="Lactamase_B"/>
    <property type="match status" value="1"/>
</dbReference>
<evidence type="ECO:0000256" key="2">
    <source>
        <dbReference type="ARBA" id="ARBA00034301"/>
    </source>
</evidence>
<keyword evidence="6" id="KW-1185">Reference proteome</keyword>
<dbReference type="InterPro" id="IPR001279">
    <property type="entry name" value="Metallo-B-lactamas"/>
</dbReference>
<dbReference type="SMART" id="SM00849">
    <property type="entry name" value="Lactamase_B"/>
    <property type="match status" value="1"/>
</dbReference>
<comment type="function">
    <text evidence="2">Counteracts the endogenous Pycsar antiviral defense system. Phosphodiesterase that enables metal-dependent hydrolysis of host cyclic nucleotide Pycsar defense signals such as cCMP and cUMP.</text>
</comment>
<dbReference type="SUPFAM" id="SSF56281">
    <property type="entry name" value="Metallo-hydrolase/oxidoreductase"/>
    <property type="match status" value="1"/>
</dbReference>
<comment type="caution">
    <text evidence="5">The sequence shown here is derived from an EMBL/GenBank/DDBJ whole genome shotgun (WGS) entry which is preliminary data.</text>
</comment>
<dbReference type="PANTHER" id="PTHR42951">
    <property type="entry name" value="METALLO-BETA-LACTAMASE DOMAIN-CONTAINING"/>
    <property type="match status" value="1"/>
</dbReference>